<reference evidence="2 3" key="1">
    <citation type="journal article" date="2015" name="Stand. Genomic Sci.">
        <title>Genomic Encyclopedia of Bacterial and Archaeal Type Strains, Phase III: the genomes of soil and plant-associated and newly described type strains.</title>
        <authorList>
            <person name="Whitman W.B."/>
            <person name="Woyke T."/>
            <person name="Klenk H.P."/>
            <person name="Zhou Y."/>
            <person name="Lilburn T.G."/>
            <person name="Beck B.J."/>
            <person name="De Vos P."/>
            <person name="Vandamme P."/>
            <person name="Eisen J.A."/>
            <person name="Garrity G."/>
            <person name="Hugenholtz P."/>
            <person name="Kyrpides N.C."/>
        </authorList>
    </citation>
    <scope>NUCLEOTIDE SEQUENCE [LARGE SCALE GENOMIC DNA]</scope>
    <source>
        <strain evidence="2 3">CGMCC 1.7271</strain>
    </source>
</reference>
<keyword evidence="3" id="KW-1185">Reference proteome</keyword>
<proteinExistence type="predicted"/>
<name>A0A562SHU3_9BACT</name>
<dbReference type="InterPro" id="IPR028994">
    <property type="entry name" value="Integrin_alpha_N"/>
</dbReference>
<dbReference type="Pfam" id="PF13517">
    <property type="entry name" value="FG-GAP_3"/>
    <property type="match status" value="2"/>
</dbReference>
<dbReference type="AlphaFoldDB" id="A0A562SHU3"/>
<evidence type="ECO:0000256" key="1">
    <source>
        <dbReference type="ARBA" id="ARBA00022729"/>
    </source>
</evidence>
<dbReference type="InterPro" id="IPR013517">
    <property type="entry name" value="FG-GAP"/>
</dbReference>
<evidence type="ECO:0000313" key="2">
    <source>
        <dbReference type="EMBL" id="TWI80623.1"/>
    </source>
</evidence>
<dbReference type="Gene3D" id="2.60.120.260">
    <property type="entry name" value="Galactose-binding domain-like"/>
    <property type="match status" value="1"/>
</dbReference>
<keyword evidence="1" id="KW-0732">Signal</keyword>
<gene>
    <name evidence="2" type="ORF">IQ13_3302</name>
</gene>
<dbReference type="Proteomes" id="UP000316167">
    <property type="component" value="Unassembled WGS sequence"/>
</dbReference>
<comment type="caution">
    <text evidence="2">The sequence shown here is derived from an EMBL/GenBank/DDBJ whole genome shotgun (WGS) entry which is preliminary data.</text>
</comment>
<dbReference type="PANTHER" id="PTHR44103:SF1">
    <property type="entry name" value="PROPROTEIN CONVERTASE P"/>
    <property type="match status" value="1"/>
</dbReference>
<dbReference type="OrthoDB" id="600363at2"/>
<dbReference type="PANTHER" id="PTHR44103">
    <property type="entry name" value="PROPROTEIN CONVERTASE P"/>
    <property type="match status" value="1"/>
</dbReference>
<accession>A0A562SHU3</accession>
<organism evidence="2 3">
    <name type="scientific">Lacibacter cauensis</name>
    <dbReference type="NCBI Taxonomy" id="510947"/>
    <lineage>
        <taxon>Bacteria</taxon>
        <taxon>Pseudomonadati</taxon>
        <taxon>Bacteroidota</taxon>
        <taxon>Chitinophagia</taxon>
        <taxon>Chitinophagales</taxon>
        <taxon>Chitinophagaceae</taxon>
        <taxon>Lacibacter</taxon>
    </lineage>
</organism>
<dbReference type="Gene3D" id="2.130.10.130">
    <property type="entry name" value="Integrin alpha, N-terminal"/>
    <property type="match status" value="1"/>
</dbReference>
<protein>
    <submittedName>
        <fullName evidence="2">VCBS repeat protein</fullName>
    </submittedName>
</protein>
<dbReference type="RefSeq" id="WP_158637418.1">
    <property type="nucleotide sequence ID" value="NZ_VLLE01000005.1"/>
</dbReference>
<sequence length="535" mass="57654">MTKGNHLLLVQLREQFLKTQARLQKAIDTGRFDKWSLQKKQALYQRILRYAHRLKAVVKPGIVTAMLAAGIVISNTAQAQIVTARTGAANPLNGYSIGSASKPAFADLNNDGDADLIAGESYYNSSTFFNSGTPTTPTFASSSQFSTGYAMFYGAPAFIDIDNDGDLDLVFGEESGRLALFTNTGTASAQVYAAYPNNYPSEFSIAPFSGIDVGSRATPVFVDIDNDGDKDLFIGNSSGNILLYKNTGTSAAPVFTAQTGVNNPFNGVDVGNESAPSFSDLDNDGDQDAIIGESGGTLLYYKNTGTASAAVFTQQTGSGNPFNGIDVGSWSAPAFTNLDNDSDKDMIVGRFDGGFSYYEISFSTLPVQWQSFTAKKQMNDVLLNWQTAAEQNTQDFVIQHSSDGQHWQQIGIVAAAGNSNAVNNYQFVHSKPLTGNNYYRLLQRDKNGNTAYSTIETVQFTTAAAAFTIANNTITNGLLRVAVTTPITLRLFTGNGQLLQQFKLTQGNHTLVIGTYAKGIYFINGNGKTERLMIQ</sequence>
<dbReference type="SUPFAM" id="SSF69318">
    <property type="entry name" value="Integrin alpha N-terminal domain"/>
    <property type="match status" value="1"/>
</dbReference>
<dbReference type="EMBL" id="VLLE01000005">
    <property type="protein sequence ID" value="TWI80623.1"/>
    <property type="molecule type" value="Genomic_DNA"/>
</dbReference>
<evidence type="ECO:0000313" key="3">
    <source>
        <dbReference type="Proteomes" id="UP000316167"/>
    </source>
</evidence>